<evidence type="ECO:0000313" key="3">
    <source>
        <dbReference type="Proteomes" id="UP000016927"/>
    </source>
</evidence>
<proteinExistence type="predicted"/>
<feature type="signal peptide" evidence="1">
    <location>
        <begin position="1"/>
        <end position="15"/>
    </location>
</feature>
<keyword evidence="3" id="KW-1185">Reference proteome</keyword>
<feature type="chain" id="PRO_5013062403" evidence="1">
    <location>
        <begin position="16"/>
        <end position="468"/>
    </location>
</feature>
<dbReference type="HOGENOM" id="CLU_043425_0_0_1"/>
<evidence type="ECO:0000256" key="1">
    <source>
        <dbReference type="SAM" id="SignalP"/>
    </source>
</evidence>
<organism evidence="2 3">
    <name type="scientific">Nosema bombycis (strain CQ1 / CVCC 102059)</name>
    <name type="common">Microsporidian parasite</name>
    <name type="synonym">Pebrine of silkworm</name>
    <dbReference type="NCBI Taxonomy" id="578461"/>
    <lineage>
        <taxon>Eukaryota</taxon>
        <taxon>Fungi</taxon>
        <taxon>Fungi incertae sedis</taxon>
        <taxon>Microsporidia</taxon>
        <taxon>Nosematidae</taxon>
        <taxon>Nosema</taxon>
    </lineage>
</organism>
<sequence>MKIFKIFFVLNVVYTFDPFLINEVLVLENNYWGEDNAQLETKEGFLNAVIVEINNGEKQDLWENLIIPSDCYYDSEKIKHLFVLFTNLTEKILSKANADNEDQTLVLNFQYFYSDTKLENAFSMVDYKGKLYFYENYKVLNYESDDTIKFKEDTSKSCICHVKQMTQNLFNSKYVVLVDSDTDFIDQNMNVTLCYFSSQKSCFENFKKFVQFLNCLKLAKDDTDPISQNNSIVDENNLLEMSFFDSYLENKFNIDYKNKKDAKIHRFIDMIESLFEQCCYEIKEKLSNHQIILPVNGIVTIEFILDQFYELIKKAIESSLKNIGSEYSVKVPVIFCAYFLVFKRDIKRMSKSIINSTWESLRIFDYFNELLGREIANEEDYMEVDKAICDYFNIMRCINEAKYDQSRTSVINLANPMLKDKFECRLIKAFEITVENPIEFGSIKAIGLKGKEILIEESVDYFMRFYEQ</sequence>
<dbReference type="AlphaFoldDB" id="R0KQK1"/>
<dbReference type="VEuPathDB" id="MicrosporidiaDB:NBO_429g0003"/>
<accession>R0KQK1</accession>
<reference evidence="2 3" key="1">
    <citation type="journal article" date="2013" name="BMC Genomics">
        <title>Comparative genomics of parasitic silkworm microsporidia reveal an association between genome expansion and host adaptation.</title>
        <authorList>
            <person name="Pan G."/>
            <person name="Xu J."/>
            <person name="Li T."/>
            <person name="Xia Q."/>
            <person name="Liu S.L."/>
            <person name="Zhang G."/>
            <person name="Li S."/>
            <person name="Li C."/>
            <person name="Liu H."/>
            <person name="Yang L."/>
            <person name="Liu T."/>
            <person name="Zhang X."/>
            <person name="Wu Z."/>
            <person name="Fan W."/>
            <person name="Dang X."/>
            <person name="Xiang H."/>
            <person name="Tao M."/>
            <person name="Li Y."/>
            <person name="Hu J."/>
            <person name="Li Z."/>
            <person name="Lin L."/>
            <person name="Luo J."/>
            <person name="Geng L."/>
            <person name="Wang L."/>
            <person name="Long M."/>
            <person name="Wan Y."/>
            <person name="He N."/>
            <person name="Zhang Z."/>
            <person name="Lu C."/>
            <person name="Keeling P.J."/>
            <person name="Wang J."/>
            <person name="Xiang Z."/>
            <person name="Zhou Z."/>
        </authorList>
    </citation>
    <scope>NUCLEOTIDE SEQUENCE [LARGE SCALE GENOMIC DNA]</scope>
    <source>
        <strain evidence="3">CQ1 / CVCC 102059</strain>
    </source>
</reference>
<gene>
    <name evidence="2" type="ORF">NBO_429g0003</name>
</gene>
<dbReference type="EMBL" id="KB909337">
    <property type="protein sequence ID" value="EOB12482.1"/>
    <property type="molecule type" value="Genomic_DNA"/>
</dbReference>
<evidence type="ECO:0000313" key="2">
    <source>
        <dbReference type="EMBL" id="EOB12482.1"/>
    </source>
</evidence>
<protein>
    <submittedName>
        <fullName evidence="2">Uncharacterized protein</fullName>
    </submittedName>
</protein>
<dbReference type="OrthoDB" id="373661at2759"/>
<name>R0KQK1_NOSB1</name>
<dbReference type="Proteomes" id="UP000016927">
    <property type="component" value="Unassembled WGS sequence"/>
</dbReference>
<keyword evidence="1" id="KW-0732">Signal</keyword>